<protein>
    <recommendedName>
        <fullName evidence="1">Mutator-like transposase domain-containing protein</fullName>
    </recommendedName>
</protein>
<organism evidence="2 3">
    <name type="scientific">Microctonus hyperodae</name>
    <name type="common">Parasitoid wasp</name>
    <dbReference type="NCBI Taxonomy" id="165561"/>
    <lineage>
        <taxon>Eukaryota</taxon>
        <taxon>Metazoa</taxon>
        <taxon>Ecdysozoa</taxon>
        <taxon>Arthropoda</taxon>
        <taxon>Hexapoda</taxon>
        <taxon>Insecta</taxon>
        <taxon>Pterygota</taxon>
        <taxon>Neoptera</taxon>
        <taxon>Endopterygota</taxon>
        <taxon>Hymenoptera</taxon>
        <taxon>Apocrita</taxon>
        <taxon>Ichneumonoidea</taxon>
        <taxon>Braconidae</taxon>
        <taxon>Euphorinae</taxon>
        <taxon>Microctonus</taxon>
    </lineage>
</organism>
<evidence type="ECO:0000313" key="3">
    <source>
        <dbReference type="Proteomes" id="UP001168972"/>
    </source>
</evidence>
<reference evidence="2" key="1">
    <citation type="journal article" date="2023" name="bioRxiv">
        <title>Scaffold-level genome assemblies of two parasitoid biocontrol wasps reveal the parthenogenesis mechanism and an associated novel virus.</title>
        <authorList>
            <person name="Inwood S."/>
            <person name="Skelly J."/>
            <person name="Guhlin J."/>
            <person name="Harrop T."/>
            <person name="Goldson S."/>
            <person name="Dearden P."/>
        </authorList>
    </citation>
    <scope>NUCLEOTIDE SEQUENCE</scope>
    <source>
        <strain evidence="2">Lincoln</strain>
        <tissue evidence="2">Whole body</tissue>
    </source>
</reference>
<sequence>MGWSKRGNGKSYNSLNGYGSMIGFLSGKILDYGVRNRTCKLCDKGHPPEHHDCRQNHNGSAKSMEASVGVELANRSEILREAGLRVRVLVCDEDSSTIAAVRTGSEAYIYKFADTNHLYKHFNESLIKMKPKFKKIRAVSAIPHIKKNCQVSWDAW</sequence>
<evidence type="ECO:0000259" key="1">
    <source>
        <dbReference type="Pfam" id="PF20700"/>
    </source>
</evidence>
<accession>A0AA39FH99</accession>
<reference evidence="2" key="2">
    <citation type="submission" date="2023-03" db="EMBL/GenBank/DDBJ databases">
        <authorList>
            <person name="Inwood S.N."/>
            <person name="Skelly J.G."/>
            <person name="Guhlin J."/>
            <person name="Harrop T.W.R."/>
            <person name="Goldson S.G."/>
            <person name="Dearden P.K."/>
        </authorList>
    </citation>
    <scope>NUCLEOTIDE SEQUENCE</scope>
    <source>
        <strain evidence="2">Lincoln</strain>
        <tissue evidence="2">Whole body</tissue>
    </source>
</reference>
<evidence type="ECO:0000313" key="2">
    <source>
        <dbReference type="EMBL" id="KAK0169567.1"/>
    </source>
</evidence>
<dbReference type="EMBL" id="JAQQBR010000815">
    <property type="protein sequence ID" value="KAK0169567.1"/>
    <property type="molecule type" value="Genomic_DNA"/>
</dbReference>
<proteinExistence type="predicted"/>
<comment type="caution">
    <text evidence="2">The sequence shown here is derived from an EMBL/GenBank/DDBJ whole genome shotgun (WGS) entry which is preliminary data.</text>
</comment>
<dbReference type="Proteomes" id="UP001168972">
    <property type="component" value="Unassembled WGS sequence"/>
</dbReference>
<dbReference type="InterPro" id="IPR049012">
    <property type="entry name" value="Mutator_transp_dom"/>
</dbReference>
<name>A0AA39FH99_MICHY</name>
<gene>
    <name evidence="2" type="ORF">PV327_011492</name>
</gene>
<feature type="domain" description="Mutator-like transposase" evidence="1">
    <location>
        <begin position="1"/>
        <end position="136"/>
    </location>
</feature>
<dbReference type="AlphaFoldDB" id="A0AA39FH99"/>
<keyword evidence="3" id="KW-1185">Reference proteome</keyword>
<dbReference type="Pfam" id="PF20700">
    <property type="entry name" value="Mutator"/>
    <property type="match status" value="1"/>
</dbReference>